<comment type="caution">
    <text evidence="6">The sequence shown here is derived from an EMBL/GenBank/DDBJ whole genome shotgun (WGS) entry which is preliminary data.</text>
</comment>
<dbReference type="GO" id="GO:0004497">
    <property type="term" value="F:monooxygenase activity"/>
    <property type="evidence" value="ECO:0007669"/>
    <property type="project" value="InterPro"/>
</dbReference>
<dbReference type="PANTHER" id="PTHR24305">
    <property type="entry name" value="CYTOCHROME P450"/>
    <property type="match status" value="1"/>
</dbReference>
<gene>
    <name evidence="6" type="ORF">ALECFALPRED_005766</name>
</gene>
<sequence>MHHYFTAANKKYGRFARIGLQTLLVSDVDYIRKVNARGSSYSRSDWYKGGRFVPNEDTLLSMTDDNKHKSLRNKMAPGFNTHTENNRVEGSIDSQITILLDLIKSKYVSTPESGTKPMDWGYLASYFGIDSICDIAFSEPLGDLQVDQDKYSFLHNMEAALPTMSVFACYTWMLKLLQSSIVARYCAPSPDDLSPFGHVMGFARHQASKRFGEKAVRRTDMMDSFIQHGMTPGEAERGGLLQLVAGSDTTATALRAAVLFVATSPVVLARMRTEMAEAGILPHRDTKTIIGNVKARSIPYLLAVVKESLRLHPPVIGALEKKAGNEGDALPGGRRIPPGTKIQISTWAILRDQEVFGVDADCFRSERWLEMEVESEQRLRMERSTELVFSAGRFICMGRDIALTQLLKVISELFYRFDITVINPKKPWHSVGYRVFCQHDQWVRVTERNTGNEKPSYYR</sequence>
<dbReference type="CDD" id="cd11060">
    <property type="entry name" value="CYP57A1-like"/>
    <property type="match status" value="1"/>
</dbReference>
<organism evidence="6 7">
    <name type="scientific">Alectoria fallacina</name>
    <dbReference type="NCBI Taxonomy" id="1903189"/>
    <lineage>
        <taxon>Eukaryota</taxon>
        <taxon>Fungi</taxon>
        <taxon>Dikarya</taxon>
        <taxon>Ascomycota</taxon>
        <taxon>Pezizomycotina</taxon>
        <taxon>Lecanoromycetes</taxon>
        <taxon>OSLEUM clade</taxon>
        <taxon>Lecanoromycetidae</taxon>
        <taxon>Lecanorales</taxon>
        <taxon>Lecanorineae</taxon>
        <taxon>Parmeliaceae</taxon>
        <taxon>Alectoria</taxon>
    </lineage>
</organism>
<dbReference type="InterPro" id="IPR001128">
    <property type="entry name" value="Cyt_P450"/>
</dbReference>
<dbReference type="GO" id="GO:0016705">
    <property type="term" value="F:oxidoreductase activity, acting on paired donors, with incorporation or reduction of molecular oxygen"/>
    <property type="evidence" value="ECO:0007669"/>
    <property type="project" value="InterPro"/>
</dbReference>
<keyword evidence="4 5" id="KW-0408">Iron</keyword>
<dbReference type="InterPro" id="IPR036396">
    <property type="entry name" value="Cyt_P450_sf"/>
</dbReference>
<dbReference type="InterPro" id="IPR002403">
    <property type="entry name" value="Cyt_P450_E_grp-IV"/>
</dbReference>
<dbReference type="PANTHER" id="PTHR24305:SF168">
    <property type="entry name" value="P450, PUTATIVE (EUROFUNG)-RELATED"/>
    <property type="match status" value="1"/>
</dbReference>
<dbReference type="PRINTS" id="PR00465">
    <property type="entry name" value="EP450IV"/>
</dbReference>
<evidence type="ECO:0000313" key="7">
    <source>
        <dbReference type="Proteomes" id="UP000664203"/>
    </source>
</evidence>
<dbReference type="Pfam" id="PF00067">
    <property type="entry name" value="p450"/>
    <property type="match status" value="1"/>
</dbReference>
<evidence type="ECO:0000313" key="6">
    <source>
        <dbReference type="EMBL" id="CAF9933832.1"/>
    </source>
</evidence>
<reference evidence="6" key="1">
    <citation type="submission" date="2021-03" db="EMBL/GenBank/DDBJ databases">
        <authorList>
            <person name="Tagirdzhanova G."/>
        </authorList>
    </citation>
    <scope>NUCLEOTIDE SEQUENCE</scope>
</reference>
<dbReference type="InterPro" id="IPR050121">
    <property type="entry name" value="Cytochrome_P450_monoxygenase"/>
</dbReference>
<dbReference type="Gene3D" id="1.10.630.10">
    <property type="entry name" value="Cytochrome P450"/>
    <property type="match status" value="1"/>
</dbReference>
<evidence type="ECO:0008006" key="8">
    <source>
        <dbReference type="Google" id="ProtNLM"/>
    </source>
</evidence>
<protein>
    <recommendedName>
        <fullName evidence="8">Cytochrome P450</fullName>
    </recommendedName>
</protein>
<comment type="similarity">
    <text evidence="2">Belongs to the cytochrome P450 family.</text>
</comment>
<dbReference type="Proteomes" id="UP000664203">
    <property type="component" value="Unassembled WGS sequence"/>
</dbReference>
<dbReference type="PRINTS" id="PR00385">
    <property type="entry name" value="P450"/>
</dbReference>
<proteinExistence type="inferred from homology"/>
<evidence type="ECO:0000256" key="4">
    <source>
        <dbReference type="ARBA" id="ARBA00023004"/>
    </source>
</evidence>
<evidence type="ECO:0000256" key="3">
    <source>
        <dbReference type="ARBA" id="ARBA00022723"/>
    </source>
</evidence>
<dbReference type="OrthoDB" id="1470350at2759"/>
<comment type="cofactor">
    <cofactor evidence="1 5">
        <name>heme</name>
        <dbReference type="ChEBI" id="CHEBI:30413"/>
    </cofactor>
</comment>
<feature type="binding site" description="axial binding residue" evidence="5">
    <location>
        <position position="396"/>
    </location>
    <ligand>
        <name>heme</name>
        <dbReference type="ChEBI" id="CHEBI:30413"/>
    </ligand>
    <ligandPart>
        <name>Fe</name>
        <dbReference type="ChEBI" id="CHEBI:18248"/>
    </ligandPart>
</feature>
<name>A0A8H3IMV3_9LECA</name>
<dbReference type="SUPFAM" id="SSF48264">
    <property type="entry name" value="Cytochrome P450"/>
    <property type="match status" value="1"/>
</dbReference>
<dbReference type="EMBL" id="CAJPDR010000361">
    <property type="protein sequence ID" value="CAF9933832.1"/>
    <property type="molecule type" value="Genomic_DNA"/>
</dbReference>
<dbReference type="GO" id="GO:0020037">
    <property type="term" value="F:heme binding"/>
    <property type="evidence" value="ECO:0007669"/>
    <property type="project" value="InterPro"/>
</dbReference>
<dbReference type="AlphaFoldDB" id="A0A8H3IMV3"/>
<evidence type="ECO:0000256" key="2">
    <source>
        <dbReference type="ARBA" id="ARBA00010617"/>
    </source>
</evidence>
<evidence type="ECO:0000256" key="1">
    <source>
        <dbReference type="ARBA" id="ARBA00001971"/>
    </source>
</evidence>
<keyword evidence="3 5" id="KW-0479">Metal-binding</keyword>
<keyword evidence="5" id="KW-0349">Heme</keyword>
<dbReference type="GO" id="GO:0005506">
    <property type="term" value="F:iron ion binding"/>
    <property type="evidence" value="ECO:0007669"/>
    <property type="project" value="InterPro"/>
</dbReference>
<evidence type="ECO:0000256" key="5">
    <source>
        <dbReference type="PIRSR" id="PIRSR602403-1"/>
    </source>
</evidence>
<accession>A0A8H3IMV3</accession>
<keyword evidence="7" id="KW-1185">Reference proteome</keyword>